<gene>
    <name evidence="1" type="ORF">D0T11_06940</name>
</gene>
<organism evidence="1 2">
    <name type="scientific">Hymenobacter rubripertinctus</name>
    <dbReference type="NCBI Taxonomy" id="2029981"/>
    <lineage>
        <taxon>Bacteria</taxon>
        <taxon>Pseudomonadati</taxon>
        <taxon>Bacteroidota</taxon>
        <taxon>Cytophagia</taxon>
        <taxon>Cytophagales</taxon>
        <taxon>Hymenobacteraceae</taxon>
        <taxon>Hymenobacter</taxon>
    </lineage>
</organism>
<reference evidence="1 2" key="1">
    <citation type="submission" date="2019-01" db="EMBL/GenBank/DDBJ databases">
        <title>Hymenobacter humicola sp. nov., isolated from soils in Antarctica.</title>
        <authorList>
            <person name="Sedlacek I."/>
            <person name="Holochova P."/>
            <person name="Kralova S."/>
            <person name="Pantucek R."/>
            <person name="Stankova E."/>
            <person name="Vrbovska V."/>
            <person name="Kristofova L."/>
            <person name="Svec P."/>
            <person name="Busse H.-J."/>
        </authorList>
    </citation>
    <scope>NUCLEOTIDE SEQUENCE [LARGE SCALE GENOMIC DNA]</scope>
    <source>
        <strain evidence="1 2">CCM 8852</strain>
    </source>
</reference>
<keyword evidence="2" id="KW-1185">Reference proteome</keyword>
<evidence type="ECO:0000313" key="2">
    <source>
        <dbReference type="Proteomes" id="UP000284250"/>
    </source>
</evidence>
<dbReference type="Proteomes" id="UP000284250">
    <property type="component" value="Unassembled WGS sequence"/>
</dbReference>
<dbReference type="RefSeq" id="WP_119655058.1">
    <property type="nucleotide sequence ID" value="NZ_JBHUOI010000008.1"/>
</dbReference>
<protein>
    <submittedName>
        <fullName evidence="1">Uncharacterized protein</fullName>
    </submittedName>
</protein>
<proteinExistence type="predicted"/>
<dbReference type="OrthoDB" id="6208912at2"/>
<accession>A0A418R2C6</accession>
<dbReference type="EMBL" id="QYCN01000008">
    <property type="protein sequence ID" value="RIY11538.1"/>
    <property type="molecule type" value="Genomic_DNA"/>
</dbReference>
<comment type="caution">
    <text evidence="1">The sequence shown here is derived from an EMBL/GenBank/DDBJ whole genome shotgun (WGS) entry which is preliminary data.</text>
</comment>
<name>A0A418R2C6_9BACT</name>
<sequence length="82" mass="9300">MESPKKGNGGYCAFLKRYRYAYEQQHVNLDVLPFSAAATLAPETVVVTSDPTYRPRLDSLFQTVILHEGEYGQTLLLLPRRP</sequence>
<dbReference type="AlphaFoldDB" id="A0A418R2C6"/>
<evidence type="ECO:0000313" key="1">
    <source>
        <dbReference type="EMBL" id="RIY11538.1"/>
    </source>
</evidence>